<keyword evidence="4" id="KW-0812">Transmembrane</keyword>
<keyword evidence="3" id="KW-1015">Disulfide bond</keyword>
<dbReference type="GO" id="GO:0016757">
    <property type="term" value="F:glycosyltransferase activity"/>
    <property type="evidence" value="ECO:0007669"/>
    <property type="project" value="InterPro"/>
</dbReference>
<keyword evidence="7" id="KW-1185">Reference proteome</keyword>
<dbReference type="EMBL" id="CP136890">
    <property type="protein sequence ID" value="WOK92898.1"/>
    <property type="molecule type" value="Genomic_DNA"/>
</dbReference>
<dbReference type="InterPro" id="IPR053318">
    <property type="entry name" value="GT64"/>
</dbReference>
<evidence type="ECO:0000313" key="6">
    <source>
        <dbReference type="EMBL" id="WOK92898.1"/>
    </source>
</evidence>
<organism evidence="6 7">
    <name type="scientific">Canna indica</name>
    <name type="common">Indian-shot</name>
    <dbReference type="NCBI Taxonomy" id="4628"/>
    <lineage>
        <taxon>Eukaryota</taxon>
        <taxon>Viridiplantae</taxon>
        <taxon>Streptophyta</taxon>
        <taxon>Embryophyta</taxon>
        <taxon>Tracheophyta</taxon>
        <taxon>Spermatophyta</taxon>
        <taxon>Magnoliopsida</taxon>
        <taxon>Liliopsida</taxon>
        <taxon>Zingiberales</taxon>
        <taxon>Cannaceae</taxon>
        <taxon>Canna</taxon>
    </lineage>
</organism>
<dbReference type="InterPro" id="IPR029044">
    <property type="entry name" value="Nucleotide-diphossugar_trans"/>
</dbReference>
<name>A0AAQ3JMW3_9LILI</name>
<accession>A0AAQ3JMW3</accession>
<comment type="similarity">
    <text evidence="1">Belongs to the glycosyltransferase 64 family.</text>
</comment>
<evidence type="ECO:0000256" key="3">
    <source>
        <dbReference type="ARBA" id="ARBA00023157"/>
    </source>
</evidence>
<dbReference type="PANTHER" id="PTHR48410">
    <property type="entry name" value="GLYCOSYLINOSITOL PHOSPHORYLCERAMIDE MANNOSYL TRANSFERASE 1"/>
    <property type="match status" value="1"/>
</dbReference>
<keyword evidence="4" id="KW-0472">Membrane</keyword>
<evidence type="ECO:0000313" key="7">
    <source>
        <dbReference type="Proteomes" id="UP001327560"/>
    </source>
</evidence>
<evidence type="ECO:0000256" key="4">
    <source>
        <dbReference type="SAM" id="Phobius"/>
    </source>
</evidence>
<reference evidence="6 7" key="1">
    <citation type="submission" date="2023-10" db="EMBL/GenBank/DDBJ databases">
        <title>Chromosome-scale genome assembly provides insights into flower coloration mechanisms of Canna indica.</title>
        <authorList>
            <person name="Li C."/>
        </authorList>
    </citation>
    <scope>NUCLEOTIDE SEQUENCE [LARGE SCALE GENOMIC DNA]</scope>
    <source>
        <tissue evidence="6">Flower</tissue>
    </source>
</reference>
<protein>
    <submittedName>
        <fullName evidence="6">Glycosyltransferase family protein 64</fullName>
    </submittedName>
</protein>
<feature type="transmembrane region" description="Helical" evidence="4">
    <location>
        <begin position="82"/>
        <end position="100"/>
    </location>
</feature>
<dbReference type="GO" id="GO:0016020">
    <property type="term" value="C:membrane"/>
    <property type="evidence" value="ECO:0007669"/>
    <property type="project" value="InterPro"/>
</dbReference>
<evidence type="ECO:0000256" key="2">
    <source>
        <dbReference type="ARBA" id="ARBA00022679"/>
    </source>
</evidence>
<dbReference type="InterPro" id="IPR015338">
    <property type="entry name" value="GT64_dom"/>
</dbReference>
<evidence type="ECO:0000259" key="5">
    <source>
        <dbReference type="Pfam" id="PF09258"/>
    </source>
</evidence>
<keyword evidence="4" id="KW-1133">Transmembrane helix</keyword>
<dbReference type="AlphaFoldDB" id="A0AAQ3JMW3"/>
<dbReference type="PANTHER" id="PTHR48410:SF1">
    <property type="entry name" value="GLYCOSYLINOSITOL PHOSPHORYLCERAMIDE MANNOSYL TRANSFERASE 1"/>
    <property type="match status" value="1"/>
</dbReference>
<dbReference type="Proteomes" id="UP001327560">
    <property type="component" value="Chromosome 1"/>
</dbReference>
<dbReference type="Pfam" id="PF09258">
    <property type="entry name" value="Glyco_transf_64"/>
    <property type="match status" value="1"/>
</dbReference>
<proteinExistence type="inferred from homology"/>
<feature type="domain" description="Glycosyl transferase 64" evidence="5">
    <location>
        <begin position="121"/>
        <end position="372"/>
    </location>
</feature>
<dbReference type="SUPFAM" id="SSF53448">
    <property type="entry name" value="Nucleotide-diphospho-sugar transferases"/>
    <property type="match status" value="1"/>
</dbReference>
<keyword evidence="2" id="KW-0808">Transferase</keyword>
<sequence>MMAVAAFMGIREATSSGSAGPSAAVIATGGSSDAALTFDNGAALPYSPAKLKAAARGRASSLLLRTTSSLLIRTRKLPKVRLLLSAGFFIALLLIARQVAPHMGWYHYPSLSYSTPSRDGYTVLINTWKRNSLLKKAVAHYASCPRTDAIHVVWSEDDPPPENLKTYLRNIILSRSKNLDKPFFQFDLNEEDNLNNRFKPIEGIKTDAIFSVDDDVLVPCSTLEFSFSVWQTASDAMVGFVPRMHWLDEEKNGVIRYNYGGWWSVWWTGTYSMVLSKASFFHRKYLDIYTHKMPSTIRDYVTMERNCEDIAMSLLVANFTRAPPIWVKGKIDEIGSFGISSLGGHIEKRTKCLNDFISLYGADPLVPTSTKAVDAQEQWLW</sequence>
<evidence type="ECO:0000256" key="1">
    <source>
        <dbReference type="ARBA" id="ARBA00008700"/>
    </source>
</evidence>
<dbReference type="Gene3D" id="3.90.550.10">
    <property type="entry name" value="Spore Coat Polysaccharide Biosynthesis Protein SpsA, Chain A"/>
    <property type="match status" value="1"/>
</dbReference>
<gene>
    <name evidence="6" type="ORF">Cni_G01590</name>
</gene>